<sequence length="149" mass="16794">MALEYRLILAGETPVNQVAARAFPEADERPLGVAPQLSADHLERYGFGVSILAGRHGYFDVQTDEGTWEWEPDAYVLINFRLDKFADAQRTVTNMLTVVRRLLETGSEDATFSFNGDILLFARHNGTLTKHRRATWWETNPAGDQLIQG</sequence>
<evidence type="ECO:0000313" key="2">
    <source>
        <dbReference type="Proteomes" id="UP000219612"/>
    </source>
</evidence>
<name>A0A285IHM6_9ACTN</name>
<reference evidence="1 2" key="1">
    <citation type="submission" date="2017-09" db="EMBL/GenBank/DDBJ databases">
        <authorList>
            <person name="Ehlers B."/>
            <person name="Leendertz F.H."/>
        </authorList>
    </citation>
    <scope>NUCLEOTIDE SEQUENCE [LARGE SCALE GENOMIC DNA]</scope>
    <source>
        <strain evidence="1 2">CGMCC 4.6857</strain>
    </source>
</reference>
<protein>
    <submittedName>
        <fullName evidence="1">Uncharacterized protein</fullName>
    </submittedName>
</protein>
<dbReference type="AlphaFoldDB" id="A0A285IHM6"/>
<dbReference type="EMBL" id="OBDY01000008">
    <property type="protein sequence ID" value="SNY47287.1"/>
    <property type="molecule type" value="Genomic_DNA"/>
</dbReference>
<keyword evidence="2" id="KW-1185">Reference proteome</keyword>
<gene>
    <name evidence="1" type="ORF">SAMN05421748_108105</name>
</gene>
<accession>A0A285IHM6</accession>
<dbReference type="Proteomes" id="UP000219612">
    <property type="component" value="Unassembled WGS sequence"/>
</dbReference>
<dbReference type="RefSeq" id="WP_097321649.1">
    <property type="nucleotide sequence ID" value="NZ_OBDY01000008.1"/>
</dbReference>
<dbReference type="NCBIfam" id="NF040657">
    <property type="entry name" value="immun_SitI3"/>
    <property type="match status" value="1"/>
</dbReference>
<dbReference type="OrthoDB" id="3394433at2"/>
<dbReference type="InterPro" id="IPR049799">
    <property type="entry name" value="SitI3-like"/>
</dbReference>
<proteinExistence type="predicted"/>
<evidence type="ECO:0000313" key="1">
    <source>
        <dbReference type="EMBL" id="SNY47287.1"/>
    </source>
</evidence>
<organism evidence="1 2">
    <name type="scientific">Paractinoplanes atraurantiacus</name>
    <dbReference type="NCBI Taxonomy" id="1036182"/>
    <lineage>
        <taxon>Bacteria</taxon>
        <taxon>Bacillati</taxon>
        <taxon>Actinomycetota</taxon>
        <taxon>Actinomycetes</taxon>
        <taxon>Micromonosporales</taxon>
        <taxon>Micromonosporaceae</taxon>
        <taxon>Paractinoplanes</taxon>
    </lineage>
</organism>